<organism evidence="3 4">
    <name type="scientific">Amycolatopsis rubida</name>
    <dbReference type="NCBI Taxonomy" id="112413"/>
    <lineage>
        <taxon>Bacteria</taxon>
        <taxon>Bacillati</taxon>
        <taxon>Actinomycetota</taxon>
        <taxon>Actinomycetes</taxon>
        <taxon>Pseudonocardiales</taxon>
        <taxon>Pseudonocardiaceae</taxon>
        <taxon>Amycolatopsis</taxon>
    </lineage>
</organism>
<feature type="region of interest" description="Disordered" evidence="1">
    <location>
        <begin position="190"/>
        <end position="271"/>
    </location>
</feature>
<evidence type="ECO:0000256" key="1">
    <source>
        <dbReference type="SAM" id="MobiDB-lite"/>
    </source>
</evidence>
<reference evidence="3 4" key="1">
    <citation type="submission" date="2016-10" db="EMBL/GenBank/DDBJ databases">
        <authorList>
            <person name="de Groot N.N."/>
        </authorList>
    </citation>
    <scope>NUCLEOTIDE SEQUENCE [LARGE SCALE GENOMIC DNA]</scope>
    <source>
        <strain evidence="3 4">DSM 44637</strain>
    </source>
</reference>
<proteinExistence type="predicted"/>
<dbReference type="SUPFAM" id="SSF50199">
    <property type="entry name" value="Staphylococcal nuclease"/>
    <property type="match status" value="1"/>
</dbReference>
<feature type="domain" description="Excalibur calcium-binding" evidence="2">
    <location>
        <begin position="234"/>
        <end position="270"/>
    </location>
</feature>
<sequence>MHSTPAPPSRPKLKPPTWLAVVLSVFAVLFILGAVFGKPAPTPKPVAAPAASFPTSAPATTSASPVPVTYTVDKITDAANVELTGSDGSHRTVHILGIEVATGNNCYASETTVWANNKLASTAVKITTDTTDGVALALSDGTDYATAALSAGYARLSGNVVSDSLRNAADTAQQAATGVWAEPCKGMITAPTPVPTFTPQKETPAPPPPPRTSEQAAPPPVEDEPEPEQPSNVYYKNCAAAKAAHAAPLHRGEPGYRPGLDRDGDGVACER</sequence>
<protein>
    <submittedName>
        <fullName evidence="3">Excalibur calcium-binding domain-containing protein</fullName>
    </submittedName>
</protein>
<dbReference type="STRING" id="112413.SAMN05421854_101756"/>
<evidence type="ECO:0000313" key="3">
    <source>
        <dbReference type="EMBL" id="SFO13756.1"/>
    </source>
</evidence>
<dbReference type="Proteomes" id="UP000199137">
    <property type="component" value="Unassembled WGS sequence"/>
</dbReference>
<feature type="compositionally biased region" description="Basic and acidic residues" evidence="1">
    <location>
        <begin position="250"/>
        <end position="271"/>
    </location>
</feature>
<dbReference type="Gene3D" id="2.40.50.90">
    <property type="match status" value="1"/>
</dbReference>
<dbReference type="Pfam" id="PF05901">
    <property type="entry name" value="Excalibur"/>
    <property type="match status" value="1"/>
</dbReference>
<dbReference type="OrthoDB" id="4337778at2"/>
<gene>
    <name evidence="3" type="ORF">SAMN05421854_101756</name>
</gene>
<dbReference type="SMART" id="SM00894">
    <property type="entry name" value="Excalibur"/>
    <property type="match status" value="1"/>
</dbReference>
<name>A0A1I5EQV8_9PSEU</name>
<dbReference type="InterPro" id="IPR008613">
    <property type="entry name" value="Excalibur_Ca-bd_domain"/>
</dbReference>
<dbReference type="RefSeq" id="WP_093572200.1">
    <property type="nucleotide sequence ID" value="NZ_FOWC01000001.1"/>
</dbReference>
<evidence type="ECO:0000313" key="4">
    <source>
        <dbReference type="Proteomes" id="UP000199137"/>
    </source>
</evidence>
<dbReference type="EMBL" id="FOWC01000001">
    <property type="protein sequence ID" value="SFO13756.1"/>
    <property type="molecule type" value="Genomic_DNA"/>
</dbReference>
<dbReference type="AlphaFoldDB" id="A0A1I5EQV8"/>
<accession>A0A1I5EQV8</accession>
<evidence type="ECO:0000259" key="2">
    <source>
        <dbReference type="SMART" id="SM00894"/>
    </source>
</evidence>
<dbReference type="InterPro" id="IPR035437">
    <property type="entry name" value="SNase_OB-fold_sf"/>
</dbReference>